<keyword evidence="7" id="KW-0325">Glycoprotein</keyword>
<evidence type="ECO:0000256" key="1">
    <source>
        <dbReference type="ARBA" id="ARBA00004479"/>
    </source>
</evidence>
<dbReference type="PANTHER" id="PTHR32178:SF6">
    <property type="entry name" value="IG-LIKE DOMAIN-CONTAINING PROTEIN"/>
    <property type="match status" value="1"/>
</dbReference>
<dbReference type="InterPro" id="IPR007110">
    <property type="entry name" value="Ig-like_dom"/>
</dbReference>
<feature type="chain" id="PRO_5026254329" evidence="9">
    <location>
        <begin position="23"/>
        <end position="447"/>
    </location>
</feature>
<dbReference type="PROSITE" id="PS50835">
    <property type="entry name" value="IG_LIKE"/>
    <property type="match status" value="1"/>
</dbReference>
<name>A0A6G0ZQW4_APHCR</name>
<dbReference type="CDD" id="cd00096">
    <property type="entry name" value="Ig"/>
    <property type="match status" value="1"/>
</dbReference>
<keyword evidence="4 9" id="KW-0732">Signal</keyword>
<dbReference type="InterPro" id="IPR003598">
    <property type="entry name" value="Ig_sub2"/>
</dbReference>
<feature type="transmembrane region" description="Helical" evidence="8">
    <location>
        <begin position="395"/>
        <end position="414"/>
    </location>
</feature>
<dbReference type="Gene3D" id="2.60.40.10">
    <property type="entry name" value="Immunoglobulins"/>
    <property type="match status" value="1"/>
</dbReference>
<keyword evidence="12" id="KW-1185">Reference proteome</keyword>
<comment type="caution">
    <text evidence="11">The sequence shown here is derived from an EMBL/GenBank/DDBJ whole genome shotgun (WGS) entry which is preliminary data.</text>
</comment>
<comment type="similarity">
    <text evidence="2">Belongs to the FAM187 family.</text>
</comment>
<dbReference type="AlphaFoldDB" id="A0A6G0ZQW4"/>
<gene>
    <name evidence="11" type="ORF">FWK35_00000464</name>
</gene>
<dbReference type="PANTHER" id="PTHR32178">
    <property type="entry name" value="FAM187"/>
    <property type="match status" value="1"/>
</dbReference>
<keyword evidence="6 8" id="KW-0472">Membrane</keyword>
<dbReference type="SMART" id="SM00408">
    <property type="entry name" value="IGc2"/>
    <property type="match status" value="1"/>
</dbReference>
<evidence type="ECO:0000256" key="9">
    <source>
        <dbReference type="SAM" id="SignalP"/>
    </source>
</evidence>
<protein>
    <submittedName>
        <fullName evidence="11">Ig-like domain-containing protein</fullName>
    </submittedName>
</protein>
<evidence type="ECO:0000256" key="3">
    <source>
        <dbReference type="ARBA" id="ARBA00022692"/>
    </source>
</evidence>
<evidence type="ECO:0000256" key="4">
    <source>
        <dbReference type="ARBA" id="ARBA00022729"/>
    </source>
</evidence>
<dbReference type="InterPro" id="IPR039311">
    <property type="entry name" value="FAM187A/B"/>
</dbReference>
<dbReference type="Pfam" id="PF13927">
    <property type="entry name" value="Ig_3"/>
    <property type="match status" value="1"/>
</dbReference>
<proteinExistence type="inferred from homology"/>
<comment type="subcellular location">
    <subcellularLocation>
        <location evidence="1">Membrane</location>
        <topology evidence="1">Single-pass type I membrane protein</topology>
    </subcellularLocation>
</comment>
<dbReference type="OrthoDB" id="9988013at2759"/>
<evidence type="ECO:0000313" key="11">
    <source>
        <dbReference type="EMBL" id="KAF0773924.1"/>
    </source>
</evidence>
<evidence type="ECO:0000259" key="10">
    <source>
        <dbReference type="PROSITE" id="PS50835"/>
    </source>
</evidence>
<evidence type="ECO:0000256" key="6">
    <source>
        <dbReference type="ARBA" id="ARBA00023136"/>
    </source>
</evidence>
<dbReference type="InterPro" id="IPR013783">
    <property type="entry name" value="Ig-like_fold"/>
</dbReference>
<reference evidence="11 12" key="1">
    <citation type="submission" date="2019-08" db="EMBL/GenBank/DDBJ databases">
        <title>Whole genome of Aphis craccivora.</title>
        <authorList>
            <person name="Voronova N.V."/>
            <person name="Shulinski R.S."/>
            <person name="Bandarenka Y.V."/>
            <person name="Zhorov D.G."/>
            <person name="Warner D."/>
        </authorList>
    </citation>
    <scope>NUCLEOTIDE SEQUENCE [LARGE SCALE GENOMIC DNA]</scope>
    <source>
        <strain evidence="11">180601</strain>
        <tissue evidence="11">Whole Body</tissue>
    </source>
</reference>
<keyword evidence="3 8" id="KW-0812">Transmembrane</keyword>
<dbReference type="InterPro" id="IPR003599">
    <property type="entry name" value="Ig_sub"/>
</dbReference>
<organism evidence="11 12">
    <name type="scientific">Aphis craccivora</name>
    <name type="common">Cowpea aphid</name>
    <dbReference type="NCBI Taxonomy" id="307492"/>
    <lineage>
        <taxon>Eukaryota</taxon>
        <taxon>Metazoa</taxon>
        <taxon>Ecdysozoa</taxon>
        <taxon>Arthropoda</taxon>
        <taxon>Hexapoda</taxon>
        <taxon>Insecta</taxon>
        <taxon>Pterygota</taxon>
        <taxon>Neoptera</taxon>
        <taxon>Paraneoptera</taxon>
        <taxon>Hemiptera</taxon>
        <taxon>Sternorrhyncha</taxon>
        <taxon>Aphidomorpha</taxon>
        <taxon>Aphidoidea</taxon>
        <taxon>Aphididae</taxon>
        <taxon>Aphidini</taxon>
        <taxon>Aphis</taxon>
        <taxon>Aphis</taxon>
    </lineage>
</organism>
<evidence type="ECO:0000256" key="8">
    <source>
        <dbReference type="SAM" id="Phobius"/>
    </source>
</evidence>
<feature type="domain" description="Ig-like" evidence="10">
    <location>
        <begin position="293"/>
        <end position="376"/>
    </location>
</feature>
<evidence type="ECO:0000256" key="5">
    <source>
        <dbReference type="ARBA" id="ARBA00022989"/>
    </source>
</evidence>
<keyword evidence="5 8" id="KW-1133">Transmembrane helix</keyword>
<dbReference type="Proteomes" id="UP000478052">
    <property type="component" value="Unassembled WGS sequence"/>
</dbReference>
<dbReference type="GO" id="GO:0016020">
    <property type="term" value="C:membrane"/>
    <property type="evidence" value="ECO:0007669"/>
    <property type="project" value="UniProtKB-SubCell"/>
</dbReference>
<evidence type="ECO:0000256" key="2">
    <source>
        <dbReference type="ARBA" id="ARBA00008727"/>
    </source>
</evidence>
<dbReference type="InterPro" id="IPR036179">
    <property type="entry name" value="Ig-like_dom_sf"/>
</dbReference>
<feature type="signal peptide" evidence="9">
    <location>
        <begin position="1"/>
        <end position="22"/>
    </location>
</feature>
<evidence type="ECO:0000256" key="7">
    <source>
        <dbReference type="ARBA" id="ARBA00023180"/>
    </source>
</evidence>
<evidence type="ECO:0000313" key="12">
    <source>
        <dbReference type="Proteomes" id="UP000478052"/>
    </source>
</evidence>
<dbReference type="SMART" id="SM00409">
    <property type="entry name" value="IG"/>
    <property type="match status" value="2"/>
</dbReference>
<dbReference type="SUPFAM" id="SSF48726">
    <property type="entry name" value="Immunoglobulin"/>
    <property type="match status" value="2"/>
</dbReference>
<sequence length="447" mass="50300">MFEETLLFLSTTVTIIVGFVRADCSFGDYCHRRETCADRPWTESKEGRNDDRARIIDAPLGSDIELLCNYCGEKDKGQARFCCIIIVLMVVVYAHVHYNCGNRMLYSNGTSVGRKEVVLGMSDPMESNRVYMTLDHHLVIRNLTSSDTGRYSCSGLETDERVEYALDLLPANSGGRPGADVVAVTADSMAGWTQYESRYLAPVAKAFPVVQKMDVDWDPWGPCDGCAGKRHRRAACRVCFDVGIRMACRSIELPAAVMTVSPGLAAKLSILPDFLLSETCYAYCQVSNKRRLPKYRNTFVLEEGSSLTLVCAEATADKKVTWRKDGLLLTETESTADDTSGALLDTFGTLYLVRLTDNDSGNYTCFVDGNRTQEVLLVVQKSSLLSSKAYARHLYYLYYIFAMYFVVFGARIYYAFLNRRYFLKITDNDVLKPEIPIVYLGRKIRIR</sequence>
<dbReference type="EMBL" id="VUJU01000019">
    <property type="protein sequence ID" value="KAF0773924.1"/>
    <property type="molecule type" value="Genomic_DNA"/>
</dbReference>
<accession>A0A6G0ZQW4</accession>